<evidence type="ECO:0008006" key="4">
    <source>
        <dbReference type="Google" id="ProtNLM"/>
    </source>
</evidence>
<organism evidence="2 3">
    <name type="scientific">Uliginosibacterium aquaticum</name>
    <dbReference type="NCBI Taxonomy" id="2731212"/>
    <lineage>
        <taxon>Bacteria</taxon>
        <taxon>Pseudomonadati</taxon>
        <taxon>Pseudomonadota</taxon>
        <taxon>Betaproteobacteria</taxon>
        <taxon>Rhodocyclales</taxon>
        <taxon>Zoogloeaceae</taxon>
        <taxon>Uliginosibacterium</taxon>
    </lineage>
</organism>
<evidence type="ECO:0000313" key="3">
    <source>
        <dbReference type="Proteomes" id="UP000778523"/>
    </source>
</evidence>
<keyword evidence="1" id="KW-0812">Transmembrane</keyword>
<protein>
    <recommendedName>
        <fullName evidence="4">DUF3592 domain-containing protein</fullName>
    </recommendedName>
</protein>
<sequence length="125" mass="13929">MTSWADIPEIIQQITPWIGPAIGVLIALYLLKTGLRSLRQRMKFEANAQAASARVLSLYETGNLSGDTTWVNLCVEIQCNDGVPPFVTTICESGPQVRRHKISIGSILQVRVLPEMPNRVEVLWK</sequence>
<accession>A0ABX2IMA7</accession>
<keyword evidence="1" id="KW-1133">Transmembrane helix</keyword>
<reference evidence="2 3" key="1">
    <citation type="submission" date="2020-06" db="EMBL/GenBank/DDBJ databases">
        <title>Draft genome of Uliginosibacterium sp. IMCC34675.</title>
        <authorList>
            <person name="Song J."/>
        </authorList>
    </citation>
    <scope>NUCLEOTIDE SEQUENCE [LARGE SCALE GENOMIC DNA]</scope>
    <source>
        <strain evidence="2 3">IMCC34675</strain>
    </source>
</reference>
<evidence type="ECO:0000256" key="1">
    <source>
        <dbReference type="SAM" id="Phobius"/>
    </source>
</evidence>
<name>A0ABX2IMA7_9RHOO</name>
<proteinExistence type="predicted"/>
<gene>
    <name evidence="2" type="ORF">HJ583_010485</name>
</gene>
<dbReference type="EMBL" id="JABCSC020000002">
    <property type="protein sequence ID" value="NSL55451.1"/>
    <property type="molecule type" value="Genomic_DNA"/>
</dbReference>
<feature type="transmembrane region" description="Helical" evidence="1">
    <location>
        <begin position="14"/>
        <end position="31"/>
    </location>
</feature>
<comment type="caution">
    <text evidence="2">The sequence shown here is derived from an EMBL/GenBank/DDBJ whole genome shotgun (WGS) entry which is preliminary data.</text>
</comment>
<dbReference type="RefSeq" id="WP_170021852.1">
    <property type="nucleotide sequence ID" value="NZ_JABCSC020000002.1"/>
</dbReference>
<dbReference type="Proteomes" id="UP000778523">
    <property type="component" value="Unassembled WGS sequence"/>
</dbReference>
<keyword evidence="1" id="KW-0472">Membrane</keyword>
<evidence type="ECO:0000313" key="2">
    <source>
        <dbReference type="EMBL" id="NSL55451.1"/>
    </source>
</evidence>
<keyword evidence="3" id="KW-1185">Reference proteome</keyword>